<keyword evidence="11" id="KW-1185">Reference proteome</keyword>
<comment type="subcellular location">
    <subcellularLocation>
        <location evidence="1">Cell membrane</location>
        <topology evidence="1">Multi-pass membrane protein</topology>
    </subcellularLocation>
</comment>
<dbReference type="PRINTS" id="PR00237">
    <property type="entry name" value="GPCRRHODOPSN"/>
</dbReference>
<dbReference type="Gene3D" id="1.20.1070.10">
    <property type="entry name" value="Rhodopsin 7-helix transmembrane proteins"/>
    <property type="match status" value="1"/>
</dbReference>
<dbReference type="SUPFAM" id="SSF81321">
    <property type="entry name" value="Family A G protein-coupled receptor-like"/>
    <property type="match status" value="1"/>
</dbReference>
<dbReference type="PANTHER" id="PTHR24241">
    <property type="entry name" value="NEUROPEPTIDE RECEPTOR-RELATED G-PROTEIN COUPLED RECEPTOR"/>
    <property type="match status" value="1"/>
</dbReference>
<dbReference type="Proteomes" id="UP000009022">
    <property type="component" value="Unassembled WGS sequence"/>
</dbReference>
<keyword evidence="3 7" id="KW-0812">Transmembrane</keyword>
<dbReference type="CDD" id="cd00637">
    <property type="entry name" value="7tm_classA_rhodopsin-like"/>
    <property type="match status" value="1"/>
</dbReference>
<evidence type="ECO:0000256" key="3">
    <source>
        <dbReference type="ARBA" id="ARBA00022692"/>
    </source>
</evidence>
<feature type="transmembrane region" description="Helical" evidence="8">
    <location>
        <begin position="282"/>
        <end position="304"/>
    </location>
</feature>
<evidence type="ECO:0000256" key="7">
    <source>
        <dbReference type="RuleBase" id="RU000688"/>
    </source>
</evidence>
<feature type="transmembrane region" description="Helical" evidence="8">
    <location>
        <begin position="95"/>
        <end position="122"/>
    </location>
</feature>
<evidence type="ECO:0000256" key="6">
    <source>
        <dbReference type="ARBA" id="ARBA00023170"/>
    </source>
</evidence>
<dbReference type="STRING" id="10228.B3S3M7"/>
<dbReference type="InterPro" id="IPR017452">
    <property type="entry name" value="GPCR_Rhodpsn_7TM"/>
</dbReference>
<dbReference type="AlphaFoldDB" id="B3S3M7"/>
<protein>
    <recommendedName>
        <fullName evidence="9">G-protein coupled receptors family 1 profile domain-containing protein</fullName>
    </recommendedName>
</protein>
<feature type="transmembrane region" description="Helical" evidence="8">
    <location>
        <begin position="182"/>
        <end position="210"/>
    </location>
</feature>
<dbReference type="PANTHER" id="PTHR24241:SF76">
    <property type="entry name" value="NEUROPEPTIDE SIFAMIDE RECEPTOR"/>
    <property type="match status" value="1"/>
</dbReference>
<dbReference type="InParanoid" id="B3S3M7"/>
<dbReference type="GO" id="GO:0007186">
    <property type="term" value="P:G protein-coupled receptor signaling pathway"/>
    <property type="evidence" value="ECO:0000318"/>
    <property type="project" value="GO_Central"/>
</dbReference>
<dbReference type="HOGENOM" id="CLU_064822_0_0_1"/>
<evidence type="ECO:0000256" key="5">
    <source>
        <dbReference type="ARBA" id="ARBA00023136"/>
    </source>
</evidence>
<evidence type="ECO:0000313" key="11">
    <source>
        <dbReference type="Proteomes" id="UP000009022"/>
    </source>
</evidence>
<evidence type="ECO:0000256" key="1">
    <source>
        <dbReference type="ARBA" id="ARBA00004651"/>
    </source>
</evidence>
<keyword evidence="4 8" id="KW-1133">Transmembrane helix</keyword>
<dbReference type="GeneID" id="6755910"/>
<dbReference type="PhylomeDB" id="B3S3M7"/>
<feature type="transmembrane region" description="Helical" evidence="8">
    <location>
        <begin position="29"/>
        <end position="50"/>
    </location>
</feature>
<evidence type="ECO:0000256" key="4">
    <source>
        <dbReference type="ARBA" id="ARBA00022989"/>
    </source>
</evidence>
<feature type="transmembrane region" description="Helical" evidence="8">
    <location>
        <begin position="236"/>
        <end position="262"/>
    </location>
</feature>
<dbReference type="Pfam" id="PF00001">
    <property type="entry name" value="7tm_1"/>
    <property type="match status" value="1"/>
</dbReference>
<reference evidence="10 11" key="1">
    <citation type="journal article" date="2008" name="Nature">
        <title>The Trichoplax genome and the nature of placozoans.</title>
        <authorList>
            <person name="Srivastava M."/>
            <person name="Begovic E."/>
            <person name="Chapman J."/>
            <person name="Putnam N.H."/>
            <person name="Hellsten U."/>
            <person name="Kawashima T."/>
            <person name="Kuo A."/>
            <person name="Mitros T."/>
            <person name="Salamov A."/>
            <person name="Carpenter M.L."/>
            <person name="Signorovitch A.Y."/>
            <person name="Moreno M.A."/>
            <person name="Kamm K."/>
            <person name="Grimwood J."/>
            <person name="Schmutz J."/>
            <person name="Shapiro H."/>
            <person name="Grigoriev I.V."/>
            <person name="Buss L.W."/>
            <person name="Schierwater B."/>
            <person name="Dellaporta S.L."/>
            <person name="Rokhsar D.S."/>
        </authorList>
    </citation>
    <scope>NUCLEOTIDE SEQUENCE [LARGE SCALE GENOMIC DNA]</scope>
    <source>
        <strain evidence="10 11">Grell-BS-1999</strain>
    </source>
</reference>
<keyword evidence="2" id="KW-1003">Cell membrane</keyword>
<sequence>MNITLCTSSLCRNASSNLASPLGFSTATTLMIGGSIGIIPNIIIIAGIYLKSSLHKPTYYLIANLAASDIMLGIGTILNVILALIDYQIGISRKIHLLLCKIIVILPNTWSYTASIQTLVIISAERYQAIFRPTKVLTTRRVKWLCLIAWGISLIVSIPPAIDASIRRPKLRFCINNGKYTYWTTVINLVLFIFQFALPAVVMTVLYSLILRQLSRGSIVGQIESRKSKKLKRRTIYMLLITTFTFLALATPWALTLAIVAITGKITSQIISSTNNPTIRSIIRLSILMLPFTTLYNPVIYCIFNNQIRQLFIPTCKLFARSKYFAVLPVAQQDSNNMNNKDSTPVVLTAHSQSLSKQDTLATIP</sequence>
<dbReference type="OMA" id="CASQICA"/>
<keyword evidence="7" id="KW-0807">Transducer</keyword>
<dbReference type="PROSITE" id="PS00237">
    <property type="entry name" value="G_PROTEIN_RECEP_F1_1"/>
    <property type="match status" value="1"/>
</dbReference>
<evidence type="ECO:0000256" key="2">
    <source>
        <dbReference type="ARBA" id="ARBA00022475"/>
    </source>
</evidence>
<evidence type="ECO:0000259" key="9">
    <source>
        <dbReference type="PROSITE" id="PS50262"/>
    </source>
</evidence>
<gene>
    <name evidence="10" type="ORF">TRIADDRAFT_58779</name>
</gene>
<dbReference type="EMBL" id="DS985248">
    <property type="protein sequence ID" value="EDV22831.1"/>
    <property type="molecule type" value="Genomic_DNA"/>
</dbReference>
<keyword evidence="5 8" id="KW-0472">Membrane</keyword>
<evidence type="ECO:0000313" key="10">
    <source>
        <dbReference type="EMBL" id="EDV22831.1"/>
    </source>
</evidence>
<feature type="transmembrane region" description="Helical" evidence="8">
    <location>
        <begin position="62"/>
        <end position="89"/>
    </location>
</feature>
<feature type="transmembrane region" description="Helical" evidence="8">
    <location>
        <begin position="142"/>
        <end position="162"/>
    </location>
</feature>
<dbReference type="eggNOG" id="KOG4219">
    <property type="taxonomic scope" value="Eukaryota"/>
</dbReference>
<keyword evidence="7" id="KW-0297">G-protein coupled receptor</keyword>
<dbReference type="PROSITE" id="PS50262">
    <property type="entry name" value="G_PROTEIN_RECEP_F1_2"/>
    <property type="match status" value="1"/>
</dbReference>
<dbReference type="InterPro" id="IPR000276">
    <property type="entry name" value="GPCR_Rhodpsn"/>
</dbReference>
<dbReference type="GO" id="GO:0005886">
    <property type="term" value="C:plasma membrane"/>
    <property type="evidence" value="ECO:0007669"/>
    <property type="project" value="UniProtKB-SubCell"/>
</dbReference>
<dbReference type="CTD" id="6755910"/>
<feature type="domain" description="G-protein coupled receptors family 1 profile" evidence="9">
    <location>
        <begin position="40"/>
        <end position="301"/>
    </location>
</feature>
<organism evidence="10 11">
    <name type="scientific">Trichoplax adhaerens</name>
    <name type="common">Trichoplax reptans</name>
    <dbReference type="NCBI Taxonomy" id="10228"/>
    <lineage>
        <taxon>Eukaryota</taxon>
        <taxon>Metazoa</taxon>
        <taxon>Placozoa</taxon>
        <taxon>Uniplacotomia</taxon>
        <taxon>Trichoplacea</taxon>
        <taxon>Trichoplacidae</taxon>
        <taxon>Trichoplax</taxon>
    </lineage>
</organism>
<dbReference type="OrthoDB" id="5964776at2759"/>
<keyword evidence="6 7" id="KW-0675">Receptor</keyword>
<evidence type="ECO:0000256" key="8">
    <source>
        <dbReference type="SAM" id="Phobius"/>
    </source>
</evidence>
<dbReference type="KEGG" id="tad:TRIADDRAFT_58779"/>
<accession>B3S3M7</accession>
<dbReference type="RefSeq" id="XP_002114697.1">
    <property type="nucleotide sequence ID" value="XM_002114661.1"/>
</dbReference>
<dbReference type="GO" id="GO:0004930">
    <property type="term" value="F:G protein-coupled receptor activity"/>
    <property type="evidence" value="ECO:0007669"/>
    <property type="project" value="UniProtKB-KW"/>
</dbReference>
<proteinExistence type="inferred from homology"/>
<comment type="similarity">
    <text evidence="7">Belongs to the G-protein coupled receptor 1 family.</text>
</comment>
<name>B3S3M7_TRIAD</name>
<dbReference type="FunFam" id="1.20.1070.10:FF:001154">
    <property type="entry name" value="C-X-C chemokine receptor type 1"/>
    <property type="match status" value="1"/>
</dbReference>